<reference evidence="6 7" key="1">
    <citation type="journal article" date="2022" name="Res Sq">
        <title>Evolution of multicellular longitudinally dividing oral cavity symbionts (Neisseriaceae).</title>
        <authorList>
            <person name="Nyongesa S."/>
            <person name="Weber P."/>
            <person name="Bernet E."/>
            <person name="Pullido F."/>
            <person name="Nieckarz M."/>
            <person name="Delaby M."/>
            <person name="Nieves C."/>
            <person name="Viehboeck T."/>
            <person name="Krause N."/>
            <person name="Rivera-Millot A."/>
            <person name="Nakamura A."/>
            <person name="Vischer N."/>
            <person name="VanNieuwenhze M."/>
            <person name="Brun Y."/>
            <person name="Cava F."/>
            <person name="Bulgheresi S."/>
            <person name="Veyrier F."/>
        </authorList>
    </citation>
    <scope>NUCLEOTIDE SEQUENCE [LARGE SCALE GENOMIC DNA]</scope>
    <source>
        <strain evidence="6 7">SN4</strain>
    </source>
</reference>
<dbReference type="CDD" id="cd00383">
    <property type="entry name" value="trans_reg_C"/>
    <property type="match status" value="1"/>
</dbReference>
<dbReference type="RefSeq" id="WP_058357919.1">
    <property type="nucleotide sequence ID" value="NZ_CABKVG010000010.1"/>
</dbReference>
<dbReference type="Gene3D" id="6.10.250.690">
    <property type="match status" value="1"/>
</dbReference>
<feature type="domain" description="OmpR/PhoB-type" evidence="5">
    <location>
        <begin position="124"/>
        <end position="218"/>
    </location>
</feature>
<feature type="modified residue" description="4-aspartylphosphate" evidence="2">
    <location>
        <position position="51"/>
    </location>
</feature>
<dbReference type="InterPro" id="IPR039420">
    <property type="entry name" value="WalR-like"/>
</dbReference>
<dbReference type="PANTHER" id="PTHR48111:SF75">
    <property type="entry name" value="TRANSCRIPTIONAL REGULATORY PROTEIN BASR"/>
    <property type="match status" value="1"/>
</dbReference>
<keyword evidence="2" id="KW-0597">Phosphoprotein</keyword>
<dbReference type="CDD" id="cd17624">
    <property type="entry name" value="REC_OmpR_PmrA-like"/>
    <property type="match status" value="1"/>
</dbReference>
<evidence type="ECO:0000259" key="4">
    <source>
        <dbReference type="PROSITE" id="PS50110"/>
    </source>
</evidence>
<evidence type="ECO:0000259" key="5">
    <source>
        <dbReference type="PROSITE" id="PS51755"/>
    </source>
</evidence>
<dbReference type="InterPro" id="IPR001867">
    <property type="entry name" value="OmpR/PhoB-type_DNA-bd"/>
</dbReference>
<feature type="DNA-binding region" description="OmpR/PhoB-type" evidence="3">
    <location>
        <begin position="124"/>
        <end position="218"/>
    </location>
</feature>
<name>A0ABY4DZ43_9NEIS</name>
<accession>A0ABY4DZ43</accession>
<dbReference type="Proteomes" id="UP000832011">
    <property type="component" value="Chromosome"/>
</dbReference>
<organism evidence="6 7">
    <name type="scientific">Vitreoscilla massiliensis</name>
    <dbReference type="NCBI Taxonomy" id="1689272"/>
    <lineage>
        <taxon>Bacteria</taxon>
        <taxon>Pseudomonadati</taxon>
        <taxon>Pseudomonadota</taxon>
        <taxon>Betaproteobacteria</taxon>
        <taxon>Neisseriales</taxon>
        <taxon>Neisseriaceae</taxon>
        <taxon>Vitreoscilla</taxon>
    </lineage>
</organism>
<proteinExistence type="predicted"/>
<evidence type="ECO:0000313" key="6">
    <source>
        <dbReference type="EMBL" id="UOO88400.1"/>
    </source>
</evidence>
<feature type="domain" description="Response regulatory" evidence="4">
    <location>
        <begin position="2"/>
        <end position="116"/>
    </location>
</feature>
<gene>
    <name evidence="6" type="ORF">LVJ82_13075</name>
</gene>
<keyword evidence="7" id="KW-1185">Reference proteome</keyword>
<evidence type="ECO:0000313" key="7">
    <source>
        <dbReference type="Proteomes" id="UP000832011"/>
    </source>
</evidence>
<dbReference type="PROSITE" id="PS51755">
    <property type="entry name" value="OMPR_PHOB"/>
    <property type="match status" value="1"/>
</dbReference>
<dbReference type="Gene3D" id="3.40.50.2300">
    <property type="match status" value="1"/>
</dbReference>
<dbReference type="SMART" id="SM00862">
    <property type="entry name" value="Trans_reg_C"/>
    <property type="match status" value="1"/>
</dbReference>
<dbReference type="InterPro" id="IPR011006">
    <property type="entry name" value="CheY-like_superfamily"/>
</dbReference>
<sequence length="224" mass="24900">MKVLLVEDDALLQSGIKEALRRDGWFCEATATVREAKQWVDATEYALILLDLGLPDGNGLEVLQHLRAQQNSVPIIILTARDEVQDRVAGLDAGADDYLVKPFAISELLARMRSVLRRSEGRSLNLLQSGNLSLDLGQKTVYWAGVDLKLAGREYALLNRLLLRIDQIVARELLLSDVYTWSDQLGSNTLEVYVHHLRQKLPAGAIETVRGQGYRLVSACLHAA</sequence>
<dbReference type="Pfam" id="PF00072">
    <property type="entry name" value="Response_reg"/>
    <property type="match status" value="1"/>
</dbReference>
<evidence type="ECO:0000256" key="1">
    <source>
        <dbReference type="ARBA" id="ARBA00023125"/>
    </source>
</evidence>
<dbReference type="Gene3D" id="1.10.10.10">
    <property type="entry name" value="Winged helix-like DNA-binding domain superfamily/Winged helix DNA-binding domain"/>
    <property type="match status" value="1"/>
</dbReference>
<evidence type="ECO:0000256" key="2">
    <source>
        <dbReference type="PROSITE-ProRule" id="PRU00169"/>
    </source>
</evidence>
<keyword evidence="1 3" id="KW-0238">DNA-binding</keyword>
<dbReference type="Pfam" id="PF00486">
    <property type="entry name" value="Trans_reg_C"/>
    <property type="match status" value="1"/>
</dbReference>
<evidence type="ECO:0000256" key="3">
    <source>
        <dbReference type="PROSITE-ProRule" id="PRU01091"/>
    </source>
</evidence>
<dbReference type="InterPro" id="IPR001789">
    <property type="entry name" value="Sig_transdc_resp-reg_receiver"/>
</dbReference>
<protein>
    <submittedName>
        <fullName evidence="6">Response regulator</fullName>
    </submittedName>
</protein>
<dbReference type="SMART" id="SM00448">
    <property type="entry name" value="REC"/>
    <property type="match status" value="1"/>
</dbReference>
<dbReference type="EMBL" id="CP091511">
    <property type="protein sequence ID" value="UOO88400.1"/>
    <property type="molecule type" value="Genomic_DNA"/>
</dbReference>
<dbReference type="PROSITE" id="PS50110">
    <property type="entry name" value="RESPONSE_REGULATORY"/>
    <property type="match status" value="1"/>
</dbReference>
<dbReference type="PANTHER" id="PTHR48111">
    <property type="entry name" value="REGULATOR OF RPOS"/>
    <property type="match status" value="1"/>
</dbReference>
<dbReference type="InterPro" id="IPR036388">
    <property type="entry name" value="WH-like_DNA-bd_sf"/>
</dbReference>
<dbReference type="SUPFAM" id="SSF52172">
    <property type="entry name" value="CheY-like"/>
    <property type="match status" value="1"/>
</dbReference>